<dbReference type="Pfam" id="PF01475">
    <property type="entry name" value="FUR"/>
    <property type="match status" value="1"/>
</dbReference>
<dbReference type="PANTHER" id="PTHR33202:SF7">
    <property type="entry name" value="FERRIC UPTAKE REGULATION PROTEIN"/>
    <property type="match status" value="1"/>
</dbReference>
<keyword evidence="1" id="KW-0479">Metal-binding</keyword>
<dbReference type="GO" id="GO:0008270">
    <property type="term" value="F:zinc ion binding"/>
    <property type="evidence" value="ECO:0007669"/>
    <property type="project" value="TreeGrafter"/>
</dbReference>
<sequence>MKSQLDLDKGKLTSKSSMDTGMIMNDESLDRVKQAIRDAGLRATPARMATLQLLRESDAPLTHAVVADHLSASGVDKATAFRNLSDLVEAGLLRRTEVGDHVWRFEAVSAKHNSGHPHFLCVDCGTVSCLDDVKLTASSQRASEKVGKVTEILLRGHCNDCL</sequence>
<comment type="caution">
    <text evidence="3">The sequence shown here is derived from an EMBL/GenBank/DDBJ whole genome shotgun (WGS) entry which is preliminary data.</text>
</comment>
<comment type="cofactor">
    <cofactor evidence="1">
        <name>Zn(2+)</name>
        <dbReference type="ChEBI" id="CHEBI:29105"/>
    </cofactor>
    <text evidence="1">Binds 1 zinc ion per subunit.</text>
</comment>
<dbReference type="InterPro" id="IPR036390">
    <property type="entry name" value="WH_DNA-bd_sf"/>
</dbReference>
<gene>
    <name evidence="3" type="primary">fur_1</name>
    <name evidence="3" type="ORF">Q31b_00070</name>
</gene>
<keyword evidence="1" id="KW-0862">Zinc</keyword>
<keyword evidence="2" id="KW-0408">Iron</keyword>
<feature type="binding site" evidence="2">
    <location>
        <position position="112"/>
    </location>
    <ligand>
        <name>Fe cation</name>
        <dbReference type="ChEBI" id="CHEBI:24875"/>
    </ligand>
</feature>
<feature type="binding site" evidence="1">
    <location>
        <position position="121"/>
    </location>
    <ligand>
        <name>Zn(2+)</name>
        <dbReference type="ChEBI" id="CHEBI:29105"/>
    </ligand>
</feature>
<dbReference type="InterPro" id="IPR036388">
    <property type="entry name" value="WH-like_DNA-bd_sf"/>
</dbReference>
<keyword evidence="4" id="KW-1185">Reference proteome</keyword>
<evidence type="ECO:0000313" key="4">
    <source>
        <dbReference type="Proteomes" id="UP000315471"/>
    </source>
</evidence>
<evidence type="ECO:0000313" key="3">
    <source>
        <dbReference type="EMBL" id="TWU44837.1"/>
    </source>
</evidence>
<dbReference type="GO" id="GO:0045892">
    <property type="term" value="P:negative regulation of DNA-templated transcription"/>
    <property type="evidence" value="ECO:0007669"/>
    <property type="project" value="TreeGrafter"/>
</dbReference>
<evidence type="ECO:0000256" key="2">
    <source>
        <dbReference type="PIRSR" id="PIRSR602481-2"/>
    </source>
</evidence>
<proteinExistence type="predicted"/>
<accession>A0A5C6EA43</accession>
<dbReference type="Proteomes" id="UP000315471">
    <property type="component" value="Unassembled WGS sequence"/>
</dbReference>
<protein>
    <submittedName>
        <fullName evidence="3">Ferric uptake regulation protein</fullName>
    </submittedName>
</protein>
<comment type="cofactor">
    <cofactor evidence="2">
        <name>Mn(2+)</name>
        <dbReference type="ChEBI" id="CHEBI:29035"/>
    </cofactor>
    <cofactor evidence="2">
        <name>Fe(2+)</name>
        <dbReference type="ChEBI" id="CHEBI:29033"/>
    </cofactor>
    <text evidence="2">Binds 1 Mn(2+) or Fe(2+) ion per subunit.</text>
</comment>
<feature type="binding site" evidence="1">
    <location>
        <position position="124"/>
    </location>
    <ligand>
        <name>Zn(2+)</name>
        <dbReference type="ChEBI" id="CHEBI:29105"/>
    </ligand>
</feature>
<dbReference type="GO" id="GO:0000976">
    <property type="term" value="F:transcription cis-regulatory region binding"/>
    <property type="evidence" value="ECO:0007669"/>
    <property type="project" value="TreeGrafter"/>
</dbReference>
<dbReference type="InterPro" id="IPR002481">
    <property type="entry name" value="FUR"/>
</dbReference>
<dbReference type="Gene3D" id="1.10.10.10">
    <property type="entry name" value="Winged helix-like DNA-binding domain superfamily/Winged helix DNA-binding domain"/>
    <property type="match status" value="1"/>
</dbReference>
<dbReference type="EMBL" id="SJPY01000001">
    <property type="protein sequence ID" value="TWU44837.1"/>
    <property type="molecule type" value="Genomic_DNA"/>
</dbReference>
<dbReference type="GO" id="GO:1900376">
    <property type="term" value="P:regulation of secondary metabolite biosynthetic process"/>
    <property type="evidence" value="ECO:0007669"/>
    <property type="project" value="TreeGrafter"/>
</dbReference>
<dbReference type="AlphaFoldDB" id="A0A5C6EA43"/>
<feature type="binding site" evidence="1">
    <location>
        <position position="161"/>
    </location>
    <ligand>
        <name>Zn(2+)</name>
        <dbReference type="ChEBI" id="CHEBI:29105"/>
    </ligand>
</feature>
<organism evidence="3 4">
    <name type="scientific">Novipirellula aureliae</name>
    <dbReference type="NCBI Taxonomy" id="2527966"/>
    <lineage>
        <taxon>Bacteria</taxon>
        <taxon>Pseudomonadati</taxon>
        <taxon>Planctomycetota</taxon>
        <taxon>Planctomycetia</taxon>
        <taxon>Pirellulales</taxon>
        <taxon>Pirellulaceae</taxon>
        <taxon>Novipirellula</taxon>
    </lineage>
</organism>
<dbReference type="PANTHER" id="PTHR33202">
    <property type="entry name" value="ZINC UPTAKE REGULATION PROTEIN"/>
    <property type="match status" value="1"/>
</dbReference>
<evidence type="ECO:0000256" key="1">
    <source>
        <dbReference type="PIRSR" id="PIRSR602481-1"/>
    </source>
</evidence>
<dbReference type="SUPFAM" id="SSF46785">
    <property type="entry name" value="Winged helix' DNA-binding domain"/>
    <property type="match status" value="1"/>
</dbReference>
<name>A0A5C6EA43_9BACT</name>
<feature type="binding site" evidence="1">
    <location>
        <position position="158"/>
    </location>
    <ligand>
        <name>Zn(2+)</name>
        <dbReference type="ChEBI" id="CHEBI:29105"/>
    </ligand>
</feature>
<dbReference type="GO" id="GO:0003700">
    <property type="term" value="F:DNA-binding transcription factor activity"/>
    <property type="evidence" value="ECO:0007669"/>
    <property type="project" value="InterPro"/>
</dbReference>
<reference evidence="3 4" key="1">
    <citation type="submission" date="2019-02" db="EMBL/GenBank/DDBJ databases">
        <title>Deep-cultivation of Planctomycetes and their phenomic and genomic characterization uncovers novel biology.</title>
        <authorList>
            <person name="Wiegand S."/>
            <person name="Jogler M."/>
            <person name="Boedeker C."/>
            <person name="Pinto D."/>
            <person name="Vollmers J."/>
            <person name="Rivas-Marin E."/>
            <person name="Kohn T."/>
            <person name="Peeters S.H."/>
            <person name="Heuer A."/>
            <person name="Rast P."/>
            <person name="Oberbeckmann S."/>
            <person name="Bunk B."/>
            <person name="Jeske O."/>
            <person name="Meyerdierks A."/>
            <person name="Storesund J.E."/>
            <person name="Kallscheuer N."/>
            <person name="Luecker S."/>
            <person name="Lage O.M."/>
            <person name="Pohl T."/>
            <person name="Merkel B.J."/>
            <person name="Hornburger P."/>
            <person name="Mueller R.-W."/>
            <person name="Bruemmer F."/>
            <person name="Labrenz M."/>
            <person name="Spormann A.M."/>
            <person name="Op Den Camp H."/>
            <person name="Overmann J."/>
            <person name="Amann R."/>
            <person name="Jetten M.S.M."/>
            <person name="Mascher T."/>
            <person name="Medema M.H."/>
            <person name="Devos D.P."/>
            <person name="Kaster A.-K."/>
            <person name="Ovreas L."/>
            <person name="Rohde M."/>
            <person name="Galperin M.Y."/>
            <person name="Jogler C."/>
        </authorList>
    </citation>
    <scope>NUCLEOTIDE SEQUENCE [LARGE SCALE GENOMIC DNA]</scope>
    <source>
        <strain evidence="3 4">Q31b</strain>
    </source>
</reference>